<organism evidence="1">
    <name type="scientific">marine sediment metagenome</name>
    <dbReference type="NCBI Taxonomy" id="412755"/>
    <lineage>
        <taxon>unclassified sequences</taxon>
        <taxon>metagenomes</taxon>
        <taxon>ecological metagenomes</taxon>
    </lineage>
</organism>
<dbReference type="EMBL" id="LAZR01012669">
    <property type="protein sequence ID" value="KKM25670.1"/>
    <property type="molecule type" value="Genomic_DNA"/>
</dbReference>
<protein>
    <submittedName>
        <fullName evidence="1">Uncharacterized protein</fullName>
    </submittedName>
</protein>
<dbReference type="AlphaFoldDB" id="A0A0F9LE00"/>
<sequence length="88" mass="9692">MKWSPIFEKDGLEFVVPYASMVGDSEDEAFKIAMGAMLIDGVLLGFKATNPVRYLELDDDGKAHVTGWNAKMGLWDVVILDTAKEPVS</sequence>
<reference evidence="1" key="1">
    <citation type="journal article" date="2015" name="Nature">
        <title>Complex archaea that bridge the gap between prokaryotes and eukaryotes.</title>
        <authorList>
            <person name="Spang A."/>
            <person name="Saw J.H."/>
            <person name="Jorgensen S.L."/>
            <person name="Zaremba-Niedzwiedzka K."/>
            <person name="Martijn J."/>
            <person name="Lind A.E."/>
            <person name="van Eijk R."/>
            <person name="Schleper C."/>
            <person name="Guy L."/>
            <person name="Ettema T.J."/>
        </authorList>
    </citation>
    <scope>NUCLEOTIDE SEQUENCE</scope>
</reference>
<gene>
    <name evidence="1" type="ORF">LCGC14_1592700</name>
</gene>
<accession>A0A0F9LE00</accession>
<proteinExistence type="predicted"/>
<comment type="caution">
    <text evidence="1">The sequence shown here is derived from an EMBL/GenBank/DDBJ whole genome shotgun (WGS) entry which is preliminary data.</text>
</comment>
<name>A0A0F9LE00_9ZZZZ</name>
<evidence type="ECO:0000313" key="1">
    <source>
        <dbReference type="EMBL" id="KKM25670.1"/>
    </source>
</evidence>